<dbReference type="InterPro" id="IPR006026">
    <property type="entry name" value="Peptidase_Metallo"/>
</dbReference>
<dbReference type="PROSITE" id="PS51864">
    <property type="entry name" value="ASTACIN"/>
    <property type="match status" value="1"/>
</dbReference>
<dbReference type="Gene3D" id="3.40.390.10">
    <property type="entry name" value="Collagenase (Catalytic Domain)"/>
    <property type="match status" value="1"/>
</dbReference>
<dbReference type="PANTHER" id="PTHR10127">
    <property type="entry name" value="DISCOIDIN, CUB, EGF, LAMININ , AND ZINC METALLOPROTEASE DOMAIN CONTAINING"/>
    <property type="match status" value="1"/>
</dbReference>
<feature type="binding site" evidence="1">
    <location>
        <position position="197"/>
    </location>
    <ligand>
        <name>Zn(2+)</name>
        <dbReference type="ChEBI" id="CHEBI:29105"/>
        <note>catalytic</note>
    </ligand>
</feature>
<proteinExistence type="predicted"/>
<keyword evidence="1" id="KW-0482">Metalloprotease</keyword>
<keyword evidence="1" id="KW-0862">Zinc</keyword>
<dbReference type="InterPro" id="IPR001506">
    <property type="entry name" value="Peptidase_M12A"/>
</dbReference>
<keyword evidence="1" id="KW-0645">Protease</keyword>
<comment type="cofactor">
    <cofactor evidence="1">
        <name>Zn(2+)</name>
        <dbReference type="ChEBI" id="CHEBI:29105"/>
    </cofactor>
    <text evidence="1">Binds 1 zinc ion per subunit.</text>
</comment>
<feature type="domain" description="Peptidase M12A" evidence="2">
    <location>
        <begin position="94"/>
        <end position="286"/>
    </location>
</feature>
<dbReference type="GO" id="GO:0006508">
    <property type="term" value="P:proteolysis"/>
    <property type="evidence" value="ECO:0007669"/>
    <property type="project" value="UniProtKB-KW"/>
</dbReference>
<dbReference type="STRING" id="1503925.TH53_19610"/>
<feature type="binding site" evidence="1">
    <location>
        <position position="193"/>
    </location>
    <ligand>
        <name>Zn(2+)</name>
        <dbReference type="ChEBI" id="CHEBI:29105"/>
        <note>catalytic</note>
    </ligand>
</feature>
<dbReference type="CDD" id="cd00161">
    <property type="entry name" value="beta-trefoil_Ricin-like"/>
    <property type="match status" value="1"/>
</dbReference>
<dbReference type="AlphaFoldDB" id="A0A0D0FT54"/>
<feature type="active site" evidence="1">
    <location>
        <position position="194"/>
    </location>
</feature>
<dbReference type="GO" id="GO:0004222">
    <property type="term" value="F:metalloendopeptidase activity"/>
    <property type="evidence" value="ECO:0007669"/>
    <property type="project" value="UniProtKB-UniRule"/>
</dbReference>
<dbReference type="Gene3D" id="2.80.10.50">
    <property type="match status" value="1"/>
</dbReference>
<comment type="caution">
    <text evidence="1">Lacks conserved residue(s) required for the propagation of feature annotation.</text>
</comment>
<keyword evidence="4" id="KW-1185">Reference proteome</keyword>
<keyword evidence="1" id="KW-0378">Hydrolase</keyword>
<dbReference type="EMBL" id="JXRA01000090">
    <property type="protein sequence ID" value="KIO75624.1"/>
    <property type="molecule type" value="Genomic_DNA"/>
</dbReference>
<dbReference type="Pfam" id="PF01400">
    <property type="entry name" value="Astacin"/>
    <property type="match status" value="1"/>
</dbReference>
<protein>
    <recommendedName>
        <fullName evidence="2">Peptidase M12A domain-containing protein</fullName>
    </recommendedName>
</protein>
<dbReference type="InterPro" id="IPR024079">
    <property type="entry name" value="MetalloPept_cat_dom_sf"/>
</dbReference>
<dbReference type="SMART" id="SM00235">
    <property type="entry name" value="ZnMc"/>
    <property type="match status" value="1"/>
</dbReference>
<dbReference type="InterPro" id="IPR035992">
    <property type="entry name" value="Ricin_B-like_lectins"/>
</dbReference>
<dbReference type="SUPFAM" id="SSF55486">
    <property type="entry name" value="Metalloproteases ('zincins'), catalytic domain"/>
    <property type="match status" value="1"/>
</dbReference>
<dbReference type="PANTHER" id="PTHR10127:SF850">
    <property type="entry name" value="METALLOENDOPEPTIDASE"/>
    <property type="match status" value="1"/>
</dbReference>
<evidence type="ECO:0000313" key="3">
    <source>
        <dbReference type="EMBL" id="KIO75624.1"/>
    </source>
</evidence>
<gene>
    <name evidence="3" type="ORF">TH53_19610</name>
</gene>
<dbReference type="PROSITE" id="PS50231">
    <property type="entry name" value="RICIN_B_LECTIN"/>
    <property type="match status" value="1"/>
</dbReference>
<reference evidence="3 4" key="1">
    <citation type="submission" date="2015-01" db="EMBL/GenBank/DDBJ databases">
        <title>Draft genome sequence of Pedobacter sp. NL19 isolated from sludge of an effluent treatment pond in an abandoned uranium mine.</title>
        <authorList>
            <person name="Santos T."/>
            <person name="Caetano T."/>
            <person name="Covas C."/>
            <person name="Cruz A."/>
            <person name="Mendo S."/>
        </authorList>
    </citation>
    <scope>NUCLEOTIDE SEQUENCE [LARGE SCALE GENOMIC DNA]</scope>
    <source>
        <strain evidence="3 4">NL19</strain>
    </source>
</reference>
<feature type="binding site" evidence="1">
    <location>
        <position position="203"/>
    </location>
    <ligand>
        <name>Zn(2+)</name>
        <dbReference type="ChEBI" id="CHEBI:29105"/>
        <note>catalytic</note>
    </ligand>
</feature>
<dbReference type="Pfam" id="PF14200">
    <property type="entry name" value="RicinB_lectin_2"/>
    <property type="match status" value="1"/>
</dbReference>
<evidence type="ECO:0000259" key="2">
    <source>
        <dbReference type="PROSITE" id="PS51864"/>
    </source>
</evidence>
<dbReference type="PRINTS" id="PR00480">
    <property type="entry name" value="ASTACIN"/>
</dbReference>
<dbReference type="GO" id="GO:0008270">
    <property type="term" value="F:zinc ion binding"/>
    <property type="evidence" value="ECO:0007669"/>
    <property type="project" value="UniProtKB-UniRule"/>
</dbReference>
<comment type="caution">
    <text evidence="3">The sequence shown here is derived from an EMBL/GenBank/DDBJ whole genome shotgun (WGS) entry which is preliminary data.</text>
</comment>
<dbReference type="InterPro" id="IPR000772">
    <property type="entry name" value="Ricin_B_lectin"/>
</dbReference>
<dbReference type="SUPFAM" id="SSF50370">
    <property type="entry name" value="Ricin B-like lectins"/>
    <property type="match status" value="1"/>
</dbReference>
<dbReference type="Proteomes" id="UP000032049">
    <property type="component" value="Unassembled WGS sequence"/>
</dbReference>
<evidence type="ECO:0000256" key="1">
    <source>
        <dbReference type="PROSITE-ProRule" id="PRU01211"/>
    </source>
</evidence>
<name>A0A0D0FT54_9SPHI</name>
<organism evidence="3 4">
    <name type="scientific">Pedobacter lusitanus</name>
    <dbReference type="NCBI Taxonomy" id="1503925"/>
    <lineage>
        <taxon>Bacteria</taxon>
        <taxon>Pseudomonadati</taxon>
        <taxon>Bacteroidota</taxon>
        <taxon>Sphingobacteriia</taxon>
        <taxon>Sphingobacteriales</taxon>
        <taxon>Sphingobacteriaceae</taxon>
        <taxon>Pedobacter</taxon>
    </lineage>
</organism>
<accession>A0A0D0FT54</accession>
<keyword evidence="1" id="KW-0479">Metal-binding</keyword>
<sequence>MAIGLGAAALITVSSLSSCKKSIDAENSLSNSASETGVKAETYYPKNTGNAIQAYYRGNLVDLLEIDNGRYLFEGDVVLNKKDISLPGEPRTESTVDGNMWTGKKLYYKFAKGIPDNLKTMWNTATKMWTDAGLGLEFVAIDSNDVTHPDYVELTQNSDGSAFTSGIGKVGGRMELSIDPSKKAGWTAGNVAHEIGHALGLQHEQTRSDRDLFTIVNTSTLSASWKYQYLIKSNAIGVGPFDYSSIMMYPSQTGILTKLDGTGWAYNRANLTQTDILGINYKYNIGTYTPDGIYQFEAKHAVGTDLQVDGKGNKVTIAKDSSNLNQKWEIKHVRDGYYKIIPQNAKTKQLAKKLDSVLVSTADQSDSQLWRIVPTYTSGYFRFINKADAKSSLDVDVQNDGTSVDHARAKIIAFTSKDPQQWKLKKVQ</sequence>
<evidence type="ECO:0000313" key="4">
    <source>
        <dbReference type="Proteomes" id="UP000032049"/>
    </source>
</evidence>